<evidence type="ECO:0000313" key="7">
    <source>
        <dbReference type="EMBL" id="MDR7090144.1"/>
    </source>
</evidence>
<reference evidence="7 8" key="1">
    <citation type="submission" date="2023-07" db="EMBL/GenBank/DDBJ databases">
        <title>Sorghum-associated microbial communities from plants grown in Nebraska, USA.</title>
        <authorList>
            <person name="Schachtman D."/>
        </authorList>
    </citation>
    <scope>NUCLEOTIDE SEQUENCE [LARGE SCALE GENOMIC DNA]</scope>
    <source>
        <strain evidence="7 8">BE190</strain>
    </source>
</reference>
<dbReference type="InterPro" id="IPR002416">
    <property type="entry name" value="T2SS_protein-GspH"/>
</dbReference>
<dbReference type="Proteomes" id="UP001253595">
    <property type="component" value="Unassembled WGS sequence"/>
</dbReference>
<dbReference type="SUPFAM" id="SSF54523">
    <property type="entry name" value="Pili subunits"/>
    <property type="match status" value="1"/>
</dbReference>
<keyword evidence="4 6" id="KW-1133">Transmembrane helix</keyword>
<keyword evidence="2" id="KW-0488">Methylation</keyword>
<dbReference type="EMBL" id="JAVDVX010000003">
    <property type="protein sequence ID" value="MDR7090144.1"/>
    <property type="molecule type" value="Genomic_DNA"/>
</dbReference>
<dbReference type="PROSITE" id="PS00409">
    <property type="entry name" value="PROKAR_NTER_METHYL"/>
    <property type="match status" value="1"/>
</dbReference>
<gene>
    <name evidence="7" type="ORF">J2X05_002166</name>
</gene>
<proteinExistence type="predicted"/>
<dbReference type="RefSeq" id="WP_310072236.1">
    <property type="nucleotide sequence ID" value="NZ_JAVDVX010000003.1"/>
</dbReference>
<dbReference type="PRINTS" id="PR00885">
    <property type="entry name" value="BCTERIALGSPH"/>
</dbReference>
<protein>
    <submittedName>
        <fullName evidence="7">MSHA pilin protein MshC</fullName>
    </submittedName>
</protein>
<comment type="caution">
    <text evidence="7">The sequence shown here is derived from an EMBL/GenBank/DDBJ whole genome shotgun (WGS) entry which is preliminary data.</text>
</comment>
<feature type="transmembrane region" description="Helical" evidence="6">
    <location>
        <begin position="6"/>
        <end position="26"/>
    </location>
</feature>
<evidence type="ECO:0000256" key="4">
    <source>
        <dbReference type="ARBA" id="ARBA00022989"/>
    </source>
</evidence>
<keyword evidence="5 6" id="KW-0472">Membrane</keyword>
<dbReference type="Gene3D" id="3.30.700.10">
    <property type="entry name" value="Glycoprotein, Type 4 Pilin"/>
    <property type="match status" value="1"/>
</dbReference>
<organism evidence="7 8">
    <name type="scientific">Cellvibrio fibrivorans</name>
    <dbReference type="NCBI Taxonomy" id="126350"/>
    <lineage>
        <taxon>Bacteria</taxon>
        <taxon>Pseudomonadati</taxon>
        <taxon>Pseudomonadota</taxon>
        <taxon>Gammaproteobacteria</taxon>
        <taxon>Cellvibrionales</taxon>
        <taxon>Cellvibrionaceae</taxon>
        <taxon>Cellvibrio</taxon>
    </lineage>
</organism>
<dbReference type="InterPro" id="IPR045584">
    <property type="entry name" value="Pilin-like"/>
</dbReference>
<keyword evidence="8" id="KW-1185">Reference proteome</keyword>
<dbReference type="InterPro" id="IPR012902">
    <property type="entry name" value="N_methyl_site"/>
</dbReference>
<dbReference type="Pfam" id="PF07963">
    <property type="entry name" value="N_methyl"/>
    <property type="match status" value="1"/>
</dbReference>
<evidence type="ECO:0000256" key="6">
    <source>
        <dbReference type="SAM" id="Phobius"/>
    </source>
</evidence>
<evidence type="ECO:0000256" key="2">
    <source>
        <dbReference type="ARBA" id="ARBA00022481"/>
    </source>
</evidence>
<name>A0ABU1UY70_9GAMM</name>
<dbReference type="NCBIfam" id="TIGR02532">
    <property type="entry name" value="IV_pilin_GFxxxE"/>
    <property type="match status" value="1"/>
</dbReference>
<accession>A0ABU1UY70</accession>
<evidence type="ECO:0000313" key="8">
    <source>
        <dbReference type="Proteomes" id="UP001253595"/>
    </source>
</evidence>
<evidence type="ECO:0000256" key="5">
    <source>
        <dbReference type="ARBA" id="ARBA00023136"/>
    </source>
</evidence>
<sequence>MRNQGFTLIELVTVMILVGIVSVVLLSRISSTGAAAVQSGRDDLIAALFFAQQQAMMRSNISVVLTANSVSVNENNNPIAVSNDFYPLTMPAGVSLPALTLNYDKLGRTTATQIVLTGSGNSSGVTATIQVDASGYAYAQ</sequence>
<evidence type="ECO:0000256" key="3">
    <source>
        <dbReference type="ARBA" id="ARBA00022692"/>
    </source>
</evidence>
<keyword evidence="3 6" id="KW-0812">Transmembrane</keyword>
<evidence type="ECO:0000256" key="1">
    <source>
        <dbReference type="ARBA" id="ARBA00004167"/>
    </source>
</evidence>
<comment type="subcellular location">
    <subcellularLocation>
        <location evidence="1">Membrane</location>
        <topology evidence="1">Single-pass membrane protein</topology>
    </subcellularLocation>
</comment>